<keyword evidence="5" id="KW-1185">Reference proteome</keyword>
<feature type="region of interest" description="Disordered" evidence="2">
    <location>
        <begin position="182"/>
        <end position="214"/>
    </location>
</feature>
<reference evidence="3 5" key="1">
    <citation type="submission" date="2024-04" db="EMBL/GenBank/DDBJ databases">
        <title>Tritrichomonas musculus Genome.</title>
        <authorList>
            <person name="Alves-Ferreira E."/>
            <person name="Grigg M."/>
            <person name="Lorenzi H."/>
            <person name="Galac M."/>
        </authorList>
    </citation>
    <scope>NUCLEOTIDE SEQUENCE [LARGE SCALE GENOMIC DNA]</scope>
    <source>
        <strain evidence="3 5">EAF2021</strain>
    </source>
</reference>
<keyword evidence="1" id="KW-0175">Coiled coil</keyword>
<evidence type="ECO:0000256" key="1">
    <source>
        <dbReference type="SAM" id="Coils"/>
    </source>
</evidence>
<dbReference type="Gene3D" id="1.10.287.1490">
    <property type="match status" value="1"/>
</dbReference>
<evidence type="ECO:0000313" key="3">
    <source>
        <dbReference type="EMBL" id="KAK8835137.1"/>
    </source>
</evidence>
<dbReference type="Proteomes" id="UP001470230">
    <property type="component" value="Unassembled WGS sequence"/>
</dbReference>
<gene>
    <name evidence="3" type="ORF">M9Y10_018051</name>
    <name evidence="4" type="ORF">M9Y10_025499</name>
</gene>
<feature type="compositionally biased region" description="Acidic residues" evidence="2">
    <location>
        <begin position="639"/>
        <end position="650"/>
    </location>
</feature>
<feature type="compositionally biased region" description="Polar residues" evidence="2">
    <location>
        <begin position="146"/>
        <end position="162"/>
    </location>
</feature>
<feature type="region of interest" description="Disordered" evidence="2">
    <location>
        <begin position="387"/>
        <end position="418"/>
    </location>
</feature>
<feature type="region of interest" description="Disordered" evidence="2">
    <location>
        <begin position="1"/>
        <end position="31"/>
    </location>
</feature>
<protein>
    <recommendedName>
        <fullName evidence="6">SWI5-dependent HO expression protein 3</fullName>
    </recommendedName>
</protein>
<organism evidence="3 5">
    <name type="scientific">Tritrichomonas musculus</name>
    <dbReference type="NCBI Taxonomy" id="1915356"/>
    <lineage>
        <taxon>Eukaryota</taxon>
        <taxon>Metamonada</taxon>
        <taxon>Parabasalia</taxon>
        <taxon>Tritrichomonadida</taxon>
        <taxon>Tritrichomonadidae</taxon>
        <taxon>Tritrichomonas</taxon>
    </lineage>
</organism>
<dbReference type="EMBL" id="JAPFFF010000037">
    <property type="protein sequence ID" value="KAK8842640.1"/>
    <property type="molecule type" value="Genomic_DNA"/>
</dbReference>
<name>A0ABR2GNI6_9EUKA</name>
<sequence length="650" mass="76452">MSFSSNYSPKRGVPLSPGRRSQNNQSYFEKAREVSEKFNELEDKISNLQAECSSFRKALNSGRRLVDEERKQIDLRTKKVQRKINTPQYPSPRSRGKDLIDYSDDIEPKAFQFETPKSYNHISRRKKKSESLLLSKNRINRDNAYAKNNTSDLNSSQNSQMTIPKPNFSAIYANNSFLSNSDNNNDDNLNNNSFNENSFSSNSLSNEGSNHYHHQNIYNKNYSKSYSKNQNRYNTSDSESSFEFIQPAFISNNSRNSMKQNEISPVLSNSMEMYKRDEAELNELVREMRNKILEINERVSEAQKILSEPIDDIGTYQNFTEEAEKSLINVQNRLNSFEENDFEDYNEMMSNIEFIESQNHKRTKELNIKRKRLDELRGLILRLRNSSNSRIQSRSTMNSYSKSGRNSSTNSKNQYSSSLSNELALKKIDEAHEKLKQRSLSIQQEEEAIDKYENELIQKRKQMEQDWKSKMKRIENLSSMKRDIDRLKLNIHSEETEIEQLRIFYHELENERHAMTKRIANSIEESTRSYSNRPQDYDERLANLKQKQRKIDSATRKLKEKRRKISRFEESVRKLIISMKLYNDQVEHIEAQVEEIGQTTEEQLEDLQRETTQLSKSLSTLRSPPKVKNSIRQNRSADNTEEFSDLDNYD</sequence>
<feature type="region of interest" description="Disordered" evidence="2">
    <location>
        <begin position="76"/>
        <end position="100"/>
    </location>
</feature>
<evidence type="ECO:0008006" key="6">
    <source>
        <dbReference type="Google" id="ProtNLM"/>
    </source>
</evidence>
<feature type="region of interest" description="Disordered" evidence="2">
    <location>
        <begin position="611"/>
        <end position="650"/>
    </location>
</feature>
<feature type="compositionally biased region" description="Polar residues" evidence="2">
    <location>
        <begin position="611"/>
        <end position="622"/>
    </location>
</feature>
<evidence type="ECO:0000313" key="4">
    <source>
        <dbReference type="EMBL" id="KAK8842640.1"/>
    </source>
</evidence>
<feature type="region of interest" description="Disordered" evidence="2">
    <location>
        <begin position="140"/>
        <end position="162"/>
    </location>
</feature>
<feature type="coiled-coil region" evidence="1">
    <location>
        <begin position="425"/>
        <end position="610"/>
    </location>
</feature>
<feature type="compositionally biased region" description="Low complexity" evidence="2">
    <location>
        <begin position="182"/>
        <end position="209"/>
    </location>
</feature>
<evidence type="ECO:0000256" key="2">
    <source>
        <dbReference type="SAM" id="MobiDB-lite"/>
    </source>
</evidence>
<feature type="compositionally biased region" description="Low complexity" evidence="2">
    <location>
        <begin position="406"/>
        <end position="418"/>
    </location>
</feature>
<dbReference type="EMBL" id="JAPFFF010000228">
    <property type="protein sequence ID" value="KAK8835137.1"/>
    <property type="molecule type" value="Genomic_DNA"/>
</dbReference>
<evidence type="ECO:0000313" key="5">
    <source>
        <dbReference type="Proteomes" id="UP001470230"/>
    </source>
</evidence>
<feature type="compositionally biased region" description="Polar residues" evidence="2">
    <location>
        <begin position="396"/>
        <end position="405"/>
    </location>
</feature>
<comment type="caution">
    <text evidence="3">The sequence shown here is derived from an EMBL/GenBank/DDBJ whole genome shotgun (WGS) entry which is preliminary data.</text>
</comment>
<feature type="coiled-coil region" evidence="1">
    <location>
        <begin position="267"/>
        <end position="340"/>
    </location>
</feature>
<proteinExistence type="predicted"/>
<accession>A0ABR2GNI6</accession>